<evidence type="ECO:0000313" key="1">
    <source>
        <dbReference type="EMBL" id="CAD8110933.1"/>
    </source>
</evidence>
<gene>
    <name evidence="1" type="ORF">PSON_ATCC_30995.1.T0970035</name>
</gene>
<protein>
    <submittedName>
        <fullName evidence="1">Uncharacterized protein</fullName>
    </submittedName>
</protein>
<name>A0A8S1Q6K7_9CILI</name>
<keyword evidence="2" id="KW-1185">Reference proteome</keyword>
<organism evidence="1 2">
    <name type="scientific">Paramecium sonneborni</name>
    <dbReference type="NCBI Taxonomy" id="65129"/>
    <lineage>
        <taxon>Eukaryota</taxon>
        <taxon>Sar</taxon>
        <taxon>Alveolata</taxon>
        <taxon>Ciliophora</taxon>
        <taxon>Intramacronucleata</taxon>
        <taxon>Oligohymenophorea</taxon>
        <taxon>Peniculida</taxon>
        <taxon>Parameciidae</taxon>
        <taxon>Paramecium</taxon>
    </lineage>
</organism>
<proteinExistence type="predicted"/>
<reference evidence="1" key="1">
    <citation type="submission" date="2021-01" db="EMBL/GenBank/DDBJ databases">
        <authorList>
            <consortium name="Genoscope - CEA"/>
            <person name="William W."/>
        </authorList>
    </citation>
    <scope>NUCLEOTIDE SEQUENCE</scope>
</reference>
<dbReference type="EMBL" id="CAJJDN010000097">
    <property type="protein sequence ID" value="CAD8110933.1"/>
    <property type="molecule type" value="Genomic_DNA"/>
</dbReference>
<accession>A0A8S1Q6K7</accession>
<dbReference type="AlphaFoldDB" id="A0A8S1Q6K7"/>
<comment type="caution">
    <text evidence="1">The sequence shown here is derived from an EMBL/GenBank/DDBJ whole genome shotgun (WGS) entry which is preliminary data.</text>
</comment>
<dbReference type="Proteomes" id="UP000692954">
    <property type="component" value="Unassembled WGS sequence"/>
</dbReference>
<sequence>MKRIQISYRSLIITKNEEYFIKFPKNINQITISSINILQNGQYQKKEKIMKKKEINKLLNALKFEAERQQKDFINESILDHSFIQLIQEKIVEFHENKVAKKHNKDQLIAKNQRSAQMQQQIQFVLLQDDNKKRAQTIYKKLINTSVSKYKSTLNDKQEQRINQIMNTKFLL</sequence>
<evidence type="ECO:0000313" key="2">
    <source>
        <dbReference type="Proteomes" id="UP000692954"/>
    </source>
</evidence>